<keyword evidence="5 8" id="KW-0521">NADP</keyword>
<comment type="pathway">
    <text evidence="1 8">Cofactor biosynthesis; tetrahydrofolate biosynthesis; 5,6,7,8-tetrahydrofolate from 7,8-dihydrofolate: step 1/1.</text>
</comment>
<dbReference type="CDD" id="cd00209">
    <property type="entry name" value="DHFR"/>
    <property type="match status" value="1"/>
</dbReference>
<dbReference type="GO" id="GO:0046452">
    <property type="term" value="P:dihydrofolate metabolic process"/>
    <property type="evidence" value="ECO:0007669"/>
    <property type="project" value="TreeGrafter"/>
</dbReference>
<dbReference type="GO" id="GO:0005829">
    <property type="term" value="C:cytosol"/>
    <property type="evidence" value="ECO:0007669"/>
    <property type="project" value="TreeGrafter"/>
</dbReference>
<evidence type="ECO:0000256" key="6">
    <source>
        <dbReference type="ARBA" id="ARBA00023002"/>
    </source>
</evidence>
<dbReference type="SUPFAM" id="SSF53597">
    <property type="entry name" value="Dihydrofolate reductase-like"/>
    <property type="match status" value="1"/>
</dbReference>
<dbReference type="Proteomes" id="UP000658278">
    <property type="component" value="Unassembled WGS sequence"/>
</dbReference>
<dbReference type="GO" id="GO:0006730">
    <property type="term" value="P:one-carbon metabolic process"/>
    <property type="evidence" value="ECO:0007669"/>
    <property type="project" value="UniProtKB-KW"/>
</dbReference>
<evidence type="ECO:0000256" key="2">
    <source>
        <dbReference type="ARBA" id="ARBA00009539"/>
    </source>
</evidence>
<evidence type="ECO:0000313" key="11">
    <source>
        <dbReference type="Proteomes" id="UP000658278"/>
    </source>
</evidence>
<dbReference type="GO" id="GO:0004146">
    <property type="term" value="F:dihydrofolate reductase activity"/>
    <property type="evidence" value="ECO:0007669"/>
    <property type="project" value="UniProtKB-EC"/>
</dbReference>
<gene>
    <name evidence="10" type="ORF">JIN81_15475</name>
</gene>
<evidence type="ECO:0000259" key="9">
    <source>
        <dbReference type="PROSITE" id="PS51330"/>
    </source>
</evidence>
<keyword evidence="6 8" id="KW-0560">Oxidoreductase</keyword>
<dbReference type="PIRSF" id="PIRSF000194">
    <property type="entry name" value="DHFR"/>
    <property type="match status" value="1"/>
</dbReference>
<dbReference type="PROSITE" id="PS51330">
    <property type="entry name" value="DHFR_2"/>
    <property type="match status" value="1"/>
</dbReference>
<evidence type="ECO:0000256" key="8">
    <source>
        <dbReference type="PIRNR" id="PIRNR000194"/>
    </source>
</evidence>
<sequence>MSKSPKLTAIVAMTPERIIGKDGTLPWHLPEDLAFFKRTTSGHPIVMGRTTFESIGRPLPKRRNIVLTRNPEWTHPGVDVIHSAEDLSKLDLDGEIFIIGGSQIYDLFLPCLDEIIVSHVHHCHPGDTTFPSFEPRFSEPEILESHDAFEVRRYRSIPQTT</sequence>
<protein>
    <recommendedName>
        <fullName evidence="3 8">Dihydrofolate reductase</fullName>
        <ecNumber evidence="3 8">1.5.1.3</ecNumber>
    </recommendedName>
</protein>
<name>A0A934RF02_9BACT</name>
<keyword evidence="4 8" id="KW-0554">One-carbon metabolism</keyword>
<dbReference type="Pfam" id="PF00186">
    <property type="entry name" value="DHFR_1"/>
    <property type="match status" value="1"/>
</dbReference>
<dbReference type="EC" id="1.5.1.3" evidence="3 8"/>
<dbReference type="PANTHER" id="PTHR48069:SF3">
    <property type="entry name" value="DIHYDROFOLATE REDUCTASE"/>
    <property type="match status" value="1"/>
</dbReference>
<dbReference type="PRINTS" id="PR00070">
    <property type="entry name" value="DHFR"/>
</dbReference>
<accession>A0A934RF02</accession>
<dbReference type="AlphaFoldDB" id="A0A934RF02"/>
<evidence type="ECO:0000256" key="4">
    <source>
        <dbReference type="ARBA" id="ARBA00022563"/>
    </source>
</evidence>
<comment type="similarity">
    <text evidence="2 8">Belongs to the dihydrofolate reductase family.</text>
</comment>
<dbReference type="EMBL" id="JAENII010000013">
    <property type="protein sequence ID" value="MBK1828433.1"/>
    <property type="molecule type" value="Genomic_DNA"/>
</dbReference>
<reference evidence="10" key="1">
    <citation type="submission" date="2021-01" db="EMBL/GenBank/DDBJ databases">
        <title>Modified the classification status of verrucomicrobia.</title>
        <authorList>
            <person name="Feng X."/>
        </authorList>
    </citation>
    <scope>NUCLEOTIDE SEQUENCE</scope>
    <source>
        <strain evidence="10">KCTC 22201</strain>
    </source>
</reference>
<evidence type="ECO:0000256" key="3">
    <source>
        <dbReference type="ARBA" id="ARBA00012856"/>
    </source>
</evidence>
<keyword evidence="11" id="KW-1185">Reference proteome</keyword>
<evidence type="ECO:0000256" key="7">
    <source>
        <dbReference type="ARBA" id="ARBA00025067"/>
    </source>
</evidence>
<dbReference type="InterPro" id="IPR012259">
    <property type="entry name" value="DHFR"/>
</dbReference>
<organism evidence="10 11">
    <name type="scientific">Haloferula rosea</name>
    <dbReference type="NCBI Taxonomy" id="490093"/>
    <lineage>
        <taxon>Bacteria</taxon>
        <taxon>Pseudomonadati</taxon>
        <taxon>Verrucomicrobiota</taxon>
        <taxon>Verrucomicrobiia</taxon>
        <taxon>Verrucomicrobiales</taxon>
        <taxon>Verrucomicrobiaceae</taxon>
        <taxon>Haloferula</taxon>
    </lineage>
</organism>
<comment type="caution">
    <text evidence="10">The sequence shown here is derived from an EMBL/GenBank/DDBJ whole genome shotgun (WGS) entry which is preliminary data.</text>
</comment>
<dbReference type="Gene3D" id="3.40.430.10">
    <property type="entry name" value="Dihydrofolate Reductase, subunit A"/>
    <property type="match status" value="1"/>
</dbReference>
<evidence type="ECO:0000313" key="10">
    <source>
        <dbReference type="EMBL" id="MBK1828433.1"/>
    </source>
</evidence>
<dbReference type="PANTHER" id="PTHR48069">
    <property type="entry name" value="DIHYDROFOLATE REDUCTASE"/>
    <property type="match status" value="1"/>
</dbReference>
<dbReference type="RefSeq" id="WP_200281834.1">
    <property type="nucleotide sequence ID" value="NZ_JAENII010000013.1"/>
</dbReference>
<comment type="catalytic activity">
    <reaction evidence="8">
        <text>(6S)-5,6,7,8-tetrahydrofolate + NADP(+) = 7,8-dihydrofolate + NADPH + H(+)</text>
        <dbReference type="Rhea" id="RHEA:15009"/>
        <dbReference type="ChEBI" id="CHEBI:15378"/>
        <dbReference type="ChEBI" id="CHEBI:57451"/>
        <dbReference type="ChEBI" id="CHEBI:57453"/>
        <dbReference type="ChEBI" id="CHEBI:57783"/>
        <dbReference type="ChEBI" id="CHEBI:58349"/>
        <dbReference type="EC" id="1.5.1.3"/>
    </reaction>
</comment>
<dbReference type="GO" id="GO:0046654">
    <property type="term" value="P:tetrahydrofolate biosynthetic process"/>
    <property type="evidence" value="ECO:0007669"/>
    <property type="project" value="InterPro"/>
</dbReference>
<dbReference type="GO" id="GO:0046655">
    <property type="term" value="P:folic acid metabolic process"/>
    <property type="evidence" value="ECO:0007669"/>
    <property type="project" value="TreeGrafter"/>
</dbReference>
<proteinExistence type="inferred from homology"/>
<comment type="function">
    <text evidence="7 8">Key enzyme in folate metabolism. Catalyzes an essential reaction for de novo glycine and purine synthesis, and for DNA precursor synthesis.</text>
</comment>
<dbReference type="InterPro" id="IPR024072">
    <property type="entry name" value="DHFR-like_dom_sf"/>
</dbReference>
<dbReference type="GO" id="GO:0050661">
    <property type="term" value="F:NADP binding"/>
    <property type="evidence" value="ECO:0007669"/>
    <property type="project" value="InterPro"/>
</dbReference>
<feature type="domain" description="DHFR" evidence="9">
    <location>
        <begin position="6"/>
        <end position="161"/>
    </location>
</feature>
<evidence type="ECO:0000256" key="5">
    <source>
        <dbReference type="ARBA" id="ARBA00022857"/>
    </source>
</evidence>
<dbReference type="InterPro" id="IPR001796">
    <property type="entry name" value="DHFR_dom"/>
</dbReference>
<evidence type="ECO:0000256" key="1">
    <source>
        <dbReference type="ARBA" id="ARBA00004903"/>
    </source>
</evidence>